<dbReference type="Proteomes" id="UP000037035">
    <property type="component" value="Unassembled WGS sequence"/>
</dbReference>
<proteinExistence type="predicted"/>
<accession>A0A0L6VLC3</accession>
<dbReference type="AlphaFoldDB" id="A0A0L6VLC3"/>
<evidence type="ECO:0000313" key="2">
    <source>
        <dbReference type="Proteomes" id="UP000037035"/>
    </source>
</evidence>
<protein>
    <submittedName>
        <fullName evidence="1">Uncharacterized protein</fullName>
    </submittedName>
</protein>
<comment type="caution">
    <text evidence="1">The sequence shown here is derived from an EMBL/GenBank/DDBJ whole genome shotgun (WGS) entry which is preliminary data.</text>
</comment>
<name>A0A0L6VLC3_9BASI</name>
<evidence type="ECO:0000313" key="1">
    <source>
        <dbReference type="EMBL" id="KNZ61573.1"/>
    </source>
</evidence>
<gene>
    <name evidence="1" type="ORF">VP01_1383g6</name>
</gene>
<reference evidence="1 2" key="1">
    <citation type="submission" date="2015-08" db="EMBL/GenBank/DDBJ databases">
        <title>Next Generation Sequencing and Analysis of the Genome of Puccinia sorghi L Schw, the Causal Agent of Maize Common Rust.</title>
        <authorList>
            <person name="Rochi L."/>
            <person name="Burguener G."/>
            <person name="Darino M."/>
            <person name="Turjanski A."/>
            <person name="Kreff E."/>
            <person name="Dieguez M.J."/>
            <person name="Sacco F."/>
        </authorList>
    </citation>
    <scope>NUCLEOTIDE SEQUENCE [LARGE SCALE GENOMIC DNA]</scope>
    <source>
        <strain evidence="1 2">RO10H11247</strain>
    </source>
</reference>
<sequence>MDFWIIWMELKRRNIVVPIFFLINSNQIHAQFIQANIFKDGPNKVKLSIPPNLRFNYRQLETVNLRANLMPGIIFLWLKRPQNF</sequence>
<dbReference type="VEuPathDB" id="FungiDB:VP01_1383g6"/>
<dbReference type="EMBL" id="LAVV01004265">
    <property type="protein sequence ID" value="KNZ61573.1"/>
    <property type="molecule type" value="Genomic_DNA"/>
</dbReference>
<dbReference type="OrthoDB" id="2507436at2759"/>
<keyword evidence="2" id="KW-1185">Reference proteome</keyword>
<organism evidence="1 2">
    <name type="scientific">Puccinia sorghi</name>
    <dbReference type="NCBI Taxonomy" id="27349"/>
    <lineage>
        <taxon>Eukaryota</taxon>
        <taxon>Fungi</taxon>
        <taxon>Dikarya</taxon>
        <taxon>Basidiomycota</taxon>
        <taxon>Pucciniomycotina</taxon>
        <taxon>Pucciniomycetes</taxon>
        <taxon>Pucciniales</taxon>
        <taxon>Pucciniaceae</taxon>
        <taxon>Puccinia</taxon>
    </lineage>
</organism>